<dbReference type="OrthoDB" id="9815788at2"/>
<proteinExistence type="predicted"/>
<dbReference type="InterPro" id="IPR038084">
    <property type="entry name" value="PduO/GlcC-like_sf"/>
</dbReference>
<evidence type="ECO:0000313" key="2">
    <source>
        <dbReference type="Proteomes" id="UP000598196"/>
    </source>
</evidence>
<sequence length="139" mass="13726">MQITTPTERLTDAAVALLVQTAVETATGMGQPQCIVIVDASAVELASFRMVGARVLSMRSARAKAQTAASTGRPSSALPEAVRTSIPLATEGTMTGLPGGLPIIRNGVLLGGIGIGSGTGEQDVAVAAAALAAIGASAQ</sequence>
<comment type="caution">
    <text evidence="1">The sequence shown here is derived from an EMBL/GenBank/DDBJ whole genome shotgun (WGS) entry which is preliminary data.</text>
</comment>
<dbReference type="InterPro" id="IPR052517">
    <property type="entry name" value="GlcG_carb_metab_protein"/>
</dbReference>
<evidence type="ECO:0000313" key="1">
    <source>
        <dbReference type="EMBL" id="GGO29963.1"/>
    </source>
</evidence>
<evidence type="ECO:0008006" key="3">
    <source>
        <dbReference type="Google" id="ProtNLM"/>
    </source>
</evidence>
<dbReference type="InterPro" id="IPR005624">
    <property type="entry name" value="PduO/GlcC-like"/>
</dbReference>
<dbReference type="EMBL" id="BMLP01000001">
    <property type="protein sequence ID" value="GGO29963.1"/>
    <property type="molecule type" value="Genomic_DNA"/>
</dbReference>
<protein>
    <recommendedName>
        <fullName evidence="3">Glc operon protein GlcG</fullName>
    </recommendedName>
</protein>
<dbReference type="PANTHER" id="PTHR34309">
    <property type="entry name" value="SLR1406 PROTEIN"/>
    <property type="match status" value="1"/>
</dbReference>
<dbReference type="Gene3D" id="3.30.450.150">
    <property type="entry name" value="Haem-degrading domain"/>
    <property type="match status" value="1"/>
</dbReference>
<keyword evidence="2" id="KW-1185">Reference proteome</keyword>
<dbReference type="PANTHER" id="PTHR34309:SF1">
    <property type="entry name" value="PROTEIN GLCG"/>
    <property type="match status" value="1"/>
</dbReference>
<reference evidence="1 2" key="1">
    <citation type="journal article" date="2014" name="Int. J. Syst. Evol. Microbiol.">
        <title>Complete genome sequence of Corynebacterium casei LMG S-19264T (=DSM 44701T), isolated from a smear-ripened cheese.</title>
        <authorList>
            <consortium name="US DOE Joint Genome Institute (JGI-PGF)"/>
            <person name="Walter F."/>
            <person name="Albersmeier A."/>
            <person name="Kalinowski J."/>
            <person name="Ruckert C."/>
        </authorList>
    </citation>
    <scope>NUCLEOTIDE SEQUENCE [LARGE SCALE GENOMIC DNA]</scope>
    <source>
        <strain evidence="1 2">CGMCC 1.7029</strain>
    </source>
</reference>
<dbReference type="Pfam" id="PF03928">
    <property type="entry name" value="HbpS-like"/>
    <property type="match status" value="1"/>
</dbReference>
<dbReference type="RefSeq" id="WP_146284858.1">
    <property type="nucleotide sequence ID" value="NZ_BMLP01000001.1"/>
</dbReference>
<gene>
    <name evidence="1" type="ORF">GCM10010991_14390</name>
</gene>
<dbReference type="AlphaFoldDB" id="A0A918DC53"/>
<accession>A0A918DC53</accession>
<name>A0A918DC53_9RHOB</name>
<dbReference type="Proteomes" id="UP000598196">
    <property type="component" value="Unassembled WGS sequence"/>
</dbReference>
<organism evidence="1 2">
    <name type="scientific">Gemmobacter aquaticus</name>
    <dbReference type="NCBI Taxonomy" id="490185"/>
    <lineage>
        <taxon>Bacteria</taxon>
        <taxon>Pseudomonadati</taxon>
        <taxon>Pseudomonadota</taxon>
        <taxon>Alphaproteobacteria</taxon>
        <taxon>Rhodobacterales</taxon>
        <taxon>Paracoccaceae</taxon>
        <taxon>Gemmobacter</taxon>
    </lineage>
</organism>
<dbReference type="SUPFAM" id="SSF143744">
    <property type="entry name" value="GlcG-like"/>
    <property type="match status" value="1"/>
</dbReference>